<name>A0A6J4VJV6_9BACT</name>
<accession>A0A6J4VJV6</accession>
<gene>
    <name evidence="2" type="ORF">AVDCRST_MAG18-2808</name>
</gene>
<dbReference type="AlphaFoldDB" id="A0A6J4VJV6"/>
<proteinExistence type="predicted"/>
<feature type="region of interest" description="Disordered" evidence="1">
    <location>
        <begin position="1"/>
        <end position="41"/>
    </location>
</feature>
<feature type="non-terminal residue" evidence="2">
    <location>
        <position position="1"/>
    </location>
</feature>
<feature type="compositionally biased region" description="Basic residues" evidence="1">
    <location>
        <begin position="1"/>
        <end position="18"/>
    </location>
</feature>
<reference evidence="2" key="1">
    <citation type="submission" date="2020-02" db="EMBL/GenBank/DDBJ databases">
        <authorList>
            <person name="Meier V. D."/>
        </authorList>
    </citation>
    <scope>NUCLEOTIDE SEQUENCE</scope>
    <source>
        <strain evidence="2">AVDCRST_MAG18</strain>
    </source>
</reference>
<evidence type="ECO:0000256" key="1">
    <source>
        <dbReference type="SAM" id="MobiDB-lite"/>
    </source>
</evidence>
<sequence>EVPGRPRHPPPRQARRPYPRPLPQLSLGTTAPGPQGPRPHL</sequence>
<evidence type="ECO:0000313" key="2">
    <source>
        <dbReference type="EMBL" id="CAA9578333.1"/>
    </source>
</evidence>
<protein>
    <submittedName>
        <fullName evidence="2">Uncharacterized protein</fullName>
    </submittedName>
</protein>
<organism evidence="2">
    <name type="scientific">uncultured Thermomicrobiales bacterium</name>
    <dbReference type="NCBI Taxonomy" id="1645740"/>
    <lineage>
        <taxon>Bacteria</taxon>
        <taxon>Pseudomonadati</taxon>
        <taxon>Thermomicrobiota</taxon>
        <taxon>Thermomicrobia</taxon>
        <taxon>Thermomicrobiales</taxon>
        <taxon>environmental samples</taxon>
    </lineage>
</organism>
<feature type="non-terminal residue" evidence="2">
    <location>
        <position position="41"/>
    </location>
</feature>
<dbReference type="EMBL" id="CADCWN010000215">
    <property type="protein sequence ID" value="CAA9578333.1"/>
    <property type="molecule type" value="Genomic_DNA"/>
</dbReference>